<dbReference type="RefSeq" id="WP_191197380.1">
    <property type="nucleotide sequence ID" value="NZ_BAAAPA010000002.1"/>
</dbReference>
<sequence>MSSFYWIAFLLPIAAGLVIALVVVVLVVAAVRKPVQPGWLPAPTGGVGVWNAEVLGDGVVGRMGGTMTSTFGLFHLEGATLSFTPSGTTVPAWRVECRQLVVAHRAMLSLDGADVRLTGPMGDLRCNVSVERLNRVTRNNFKDLRQRRYSRDFVALLVAHGAVTRSLP</sequence>
<accession>A0ABR8ME42</accession>
<organism evidence="2 3">
    <name type="scientific">Nocardioides hwasunensis</name>
    <dbReference type="NCBI Taxonomy" id="397258"/>
    <lineage>
        <taxon>Bacteria</taxon>
        <taxon>Bacillati</taxon>
        <taxon>Actinomycetota</taxon>
        <taxon>Actinomycetes</taxon>
        <taxon>Propionibacteriales</taxon>
        <taxon>Nocardioidaceae</taxon>
        <taxon>Nocardioides</taxon>
    </lineage>
</organism>
<keyword evidence="1" id="KW-0812">Transmembrane</keyword>
<feature type="transmembrane region" description="Helical" evidence="1">
    <location>
        <begin position="6"/>
        <end position="31"/>
    </location>
</feature>
<gene>
    <name evidence="2" type="ORF">IEZ25_00070</name>
</gene>
<reference evidence="2 3" key="1">
    <citation type="submission" date="2020-09" db="EMBL/GenBank/DDBJ databases">
        <title>novel species in genus Nocardioides.</title>
        <authorList>
            <person name="Zhang G."/>
        </authorList>
    </citation>
    <scope>NUCLEOTIDE SEQUENCE [LARGE SCALE GENOMIC DNA]</scope>
    <source>
        <strain evidence="2 3">19197</strain>
    </source>
</reference>
<proteinExistence type="predicted"/>
<dbReference type="Proteomes" id="UP000649289">
    <property type="component" value="Unassembled WGS sequence"/>
</dbReference>
<dbReference type="EMBL" id="JACXYY010000001">
    <property type="protein sequence ID" value="MBD3912997.1"/>
    <property type="molecule type" value="Genomic_DNA"/>
</dbReference>
<evidence type="ECO:0000313" key="3">
    <source>
        <dbReference type="Proteomes" id="UP000649289"/>
    </source>
</evidence>
<keyword evidence="1" id="KW-0472">Membrane</keyword>
<comment type="caution">
    <text evidence="2">The sequence shown here is derived from an EMBL/GenBank/DDBJ whole genome shotgun (WGS) entry which is preliminary data.</text>
</comment>
<evidence type="ECO:0000256" key="1">
    <source>
        <dbReference type="SAM" id="Phobius"/>
    </source>
</evidence>
<keyword evidence="3" id="KW-1185">Reference proteome</keyword>
<evidence type="ECO:0000313" key="2">
    <source>
        <dbReference type="EMBL" id="MBD3912997.1"/>
    </source>
</evidence>
<name>A0ABR8ME42_9ACTN</name>
<evidence type="ECO:0008006" key="4">
    <source>
        <dbReference type="Google" id="ProtNLM"/>
    </source>
</evidence>
<keyword evidence="1" id="KW-1133">Transmembrane helix</keyword>
<protein>
    <recommendedName>
        <fullName evidence="4">DUF2550 family protein</fullName>
    </recommendedName>
</protein>